<comment type="caution">
    <text evidence="2">The sequence shown here is derived from an EMBL/GenBank/DDBJ whole genome shotgun (WGS) entry which is preliminary data.</text>
</comment>
<dbReference type="AlphaFoldDB" id="A0A812CA78"/>
<dbReference type="Proteomes" id="UP000597762">
    <property type="component" value="Unassembled WGS sequence"/>
</dbReference>
<evidence type="ECO:0000313" key="2">
    <source>
        <dbReference type="EMBL" id="CAE1258801.1"/>
    </source>
</evidence>
<protein>
    <submittedName>
        <fullName evidence="2">Uncharacterized protein</fullName>
    </submittedName>
</protein>
<feature type="region of interest" description="Disordered" evidence="1">
    <location>
        <begin position="19"/>
        <end position="48"/>
    </location>
</feature>
<gene>
    <name evidence="2" type="ORF">SPHA_31400</name>
</gene>
<evidence type="ECO:0000256" key="1">
    <source>
        <dbReference type="SAM" id="MobiDB-lite"/>
    </source>
</evidence>
<sequence length="215" mass="23720">MCFFLRCILQEITGKRKNEQGFRAPDSPGKIVSSYHNDGGHGRSKGNTRCKGEFPDLYTSRYYNQQCTSLTDQPTQKKLVLQTFSCPRDSSGTTSKCVYKSDVGHITGPDHSQMPSSVKPPMAADSNPALLYSQPRKLKDRKTSAPTPDPEPQSLPSLPQVPHSDRPRQGYPLSEKTTAESIGHGHGHGHVQGHGPKLQKPSQGPDLYKNMDHKV</sequence>
<accession>A0A812CA78</accession>
<evidence type="ECO:0000313" key="3">
    <source>
        <dbReference type="Proteomes" id="UP000597762"/>
    </source>
</evidence>
<name>A0A812CA78_ACAPH</name>
<feature type="region of interest" description="Disordered" evidence="1">
    <location>
        <begin position="107"/>
        <end position="215"/>
    </location>
</feature>
<keyword evidence="3" id="KW-1185">Reference proteome</keyword>
<dbReference type="EMBL" id="CAHIKZ030001288">
    <property type="protein sequence ID" value="CAE1258801.1"/>
    <property type="molecule type" value="Genomic_DNA"/>
</dbReference>
<proteinExistence type="predicted"/>
<reference evidence="2" key="1">
    <citation type="submission" date="2021-01" db="EMBL/GenBank/DDBJ databases">
        <authorList>
            <person name="Li R."/>
            <person name="Bekaert M."/>
        </authorList>
    </citation>
    <scope>NUCLEOTIDE SEQUENCE</scope>
    <source>
        <strain evidence="2">Farmed</strain>
    </source>
</reference>
<organism evidence="2 3">
    <name type="scientific">Acanthosepion pharaonis</name>
    <name type="common">Pharaoh cuttlefish</name>
    <name type="synonym">Sepia pharaonis</name>
    <dbReference type="NCBI Taxonomy" id="158019"/>
    <lineage>
        <taxon>Eukaryota</taxon>
        <taxon>Metazoa</taxon>
        <taxon>Spiralia</taxon>
        <taxon>Lophotrochozoa</taxon>
        <taxon>Mollusca</taxon>
        <taxon>Cephalopoda</taxon>
        <taxon>Coleoidea</taxon>
        <taxon>Decapodiformes</taxon>
        <taxon>Sepiida</taxon>
        <taxon>Sepiina</taxon>
        <taxon>Sepiidae</taxon>
        <taxon>Acanthosepion</taxon>
    </lineage>
</organism>